<dbReference type="AlphaFoldDB" id="A0A516PUA3"/>
<dbReference type="OrthoDB" id="9767239at2"/>
<dbReference type="EMBL" id="CP041692">
    <property type="protein sequence ID" value="QDP94776.1"/>
    <property type="molecule type" value="Genomic_DNA"/>
</dbReference>
<dbReference type="SUPFAM" id="SSF53474">
    <property type="entry name" value="alpha/beta-Hydrolases"/>
    <property type="match status" value="1"/>
</dbReference>
<dbReference type="GO" id="GO:0006508">
    <property type="term" value="P:proteolysis"/>
    <property type="evidence" value="ECO:0007669"/>
    <property type="project" value="InterPro"/>
</dbReference>
<organism evidence="4 5">
    <name type="scientific">Microlunatus elymi</name>
    <dbReference type="NCBI Taxonomy" id="2596828"/>
    <lineage>
        <taxon>Bacteria</taxon>
        <taxon>Bacillati</taxon>
        <taxon>Actinomycetota</taxon>
        <taxon>Actinomycetes</taxon>
        <taxon>Propionibacteriales</taxon>
        <taxon>Propionibacteriaceae</taxon>
        <taxon>Microlunatus</taxon>
    </lineage>
</organism>
<evidence type="ECO:0000313" key="5">
    <source>
        <dbReference type="Proteomes" id="UP000319263"/>
    </source>
</evidence>
<dbReference type="KEGG" id="mik:FOE78_01565"/>
<proteinExistence type="predicted"/>
<gene>
    <name evidence="4" type="ORF">FOE78_01565</name>
</gene>
<reference evidence="4 5" key="1">
    <citation type="submission" date="2019-07" db="EMBL/GenBank/DDBJ databases">
        <title>Microlunatus dokdonensis sp. nov. isolated from the rhizospheric soil of the wild plant Elymus tsukushiensis.</title>
        <authorList>
            <person name="Ghim S.-Y."/>
            <person name="Hwang Y.-J."/>
            <person name="Son J.-S."/>
            <person name="Shin J.-H."/>
        </authorList>
    </citation>
    <scope>NUCLEOTIDE SEQUENCE [LARGE SCALE GENOMIC DNA]</scope>
    <source>
        <strain evidence="4 5">KUDC0627</strain>
    </source>
</reference>
<accession>A0A516PUA3</accession>
<evidence type="ECO:0000256" key="2">
    <source>
        <dbReference type="SAM" id="SignalP"/>
    </source>
</evidence>
<dbReference type="PANTHER" id="PTHR43037">
    <property type="entry name" value="UNNAMED PRODUCT-RELATED"/>
    <property type="match status" value="1"/>
</dbReference>
<dbReference type="InterPro" id="IPR006311">
    <property type="entry name" value="TAT_signal"/>
</dbReference>
<keyword evidence="1 2" id="KW-0732">Signal</keyword>
<dbReference type="PROSITE" id="PS51318">
    <property type="entry name" value="TAT"/>
    <property type="match status" value="1"/>
</dbReference>
<feature type="signal peptide" evidence="2">
    <location>
        <begin position="1"/>
        <end position="30"/>
    </location>
</feature>
<dbReference type="Proteomes" id="UP000319263">
    <property type="component" value="Chromosome"/>
</dbReference>
<dbReference type="Gene3D" id="2.60.40.2180">
    <property type="match status" value="1"/>
</dbReference>
<evidence type="ECO:0000313" key="4">
    <source>
        <dbReference type="EMBL" id="QDP94776.1"/>
    </source>
</evidence>
<dbReference type="PANTHER" id="PTHR43037:SF1">
    <property type="entry name" value="BLL1128 PROTEIN"/>
    <property type="match status" value="1"/>
</dbReference>
<dbReference type="RefSeq" id="WP_143984765.1">
    <property type="nucleotide sequence ID" value="NZ_CP041692.1"/>
</dbReference>
<dbReference type="Pfam" id="PF00326">
    <property type="entry name" value="Peptidase_S9"/>
    <property type="match status" value="1"/>
</dbReference>
<dbReference type="InterPro" id="IPR050955">
    <property type="entry name" value="Plant_Biomass_Hydrol_Est"/>
</dbReference>
<feature type="chain" id="PRO_5022042659" evidence="2">
    <location>
        <begin position="31"/>
        <end position="422"/>
    </location>
</feature>
<protein>
    <submittedName>
        <fullName evidence="4">Prolyl oligopeptidase family serine peptidase</fullName>
    </submittedName>
</protein>
<dbReference type="GO" id="GO:0008236">
    <property type="term" value="F:serine-type peptidase activity"/>
    <property type="evidence" value="ECO:0007669"/>
    <property type="project" value="InterPro"/>
</dbReference>
<dbReference type="InterPro" id="IPR029058">
    <property type="entry name" value="AB_hydrolase_fold"/>
</dbReference>
<feature type="domain" description="Peptidase S9 prolyl oligopeptidase catalytic" evidence="3">
    <location>
        <begin position="279"/>
        <end position="330"/>
    </location>
</feature>
<dbReference type="InterPro" id="IPR001375">
    <property type="entry name" value="Peptidase_S9_cat"/>
</dbReference>
<keyword evidence="5" id="KW-1185">Reference proteome</keyword>
<dbReference type="Gene3D" id="3.40.50.1820">
    <property type="entry name" value="alpha/beta hydrolase"/>
    <property type="match status" value="1"/>
</dbReference>
<evidence type="ECO:0000259" key="3">
    <source>
        <dbReference type="Pfam" id="PF00326"/>
    </source>
</evidence>
<name>A0A516PUA3_9ACTN</name>
<evidence type="ECO:0000256" key="1">
    <source>
        <dbReference type="ARBA" id="ARBA00022729"/>
    </source>
</evidence>
<sequence>MSNPISRRTVLAGSAAAAAVVSLPALPAYAHGRPSTAVTFTLNAEVLDGGEQVTSITLDTSRLGPIDARDISTDAFSVHATATLPKPLDEAGQVSYDVDRTITGVEVDHRGRIVLRLDYGEGKVGGSTLAYLVDQARNVVADLDYTIVQRTPIGARGHRQIMINKFEQGRLSDPEVDAFSYHVSDSGMNYRLYSPRGGSHYHRRSRRPLIIWLHGAGEGGMADGDYYDNETLLRANRGALGFATDEAQRIFGGAYVVAPQCPRAWMDDGPRFAPLIQEIIDEVSRRHPIDHDQVQVVGCSNGGYMTMKMTTVYPDEFAAAVPICGVVQSLTPGGPRLITDAELGAISTPTWLVASKDDPVVDPVANTEHAHDLIPHSLMSLYDHVIWNGYQFLGHFSWIYVARNDPRQHGMHIWQWMARQRR</sequence>